<evidence type="ECO:0000256" key="4">
    <source>
        <dbReference type="ARBA" id="ARBA00022801"/>
    </source>
</evidence>
<dbReference type="HAMAP" id="MF_04110">
    <property type="entry name" value="ENDOLYSIN_T4"/>
    <property type="match status" value="1"/>
</dbReference>
<dbReference type="GO" id="GO:0031640">
    <property type="term" value="P:killing of cells of another organism"/>
    <property type="evidence" value="ECO:0007669"/>
    <property type="project" value="UniProtKB-KW"/>
</dbReference>
<dbReference type="GO" id="GO:0003796">
    <property type="term" value="F:lysozyme activity"/>
    <property type="evidence" value="ECO:0007669"/>
    <property type="project" value="UniProtKB-EC"/>
</dbReference>
<evidence type="ECO:0000256" key="1">
    <source>
        <dbReference type="ARBA" id="ARBA00000632"/>
    </source>
</evidence>
<dbReference type="InterPro" id="IPR034690">
    <property type="entry name" value="Endolysin_T4_type"/>
</dbReference>
<dbReference type="InterPro" id="IPR023347">
    <property type="entry name" value="Lysozyme_dom_sf"/>
</dbReference>
<dbReference type="PANTHER" id="PTHR38107">
    <property type="match status" value="1"/>
</dbReference>
<dbReference type="EMBL" id="JARKIE010000271">
    <property type="protein sequence ID" value="KAJ7659396.1"/>
    <property type="molecule type" value="Genomic_DNA"/>
</dbReference>
<dbReference type="AlphaFoldDB" id="A0AAD7CRA9"/>
<dbReference type="GO" id="GO:0042742">
    <property type="term" value="P:defense response to bacterium"/>
    <property type="evidence" value="ECO:0007669"/>
    <property type="project" value="UniProtKB-KW"/>
</dbReference>
<dbReference type="InterPro" id="IPR023346">
    <property type="entry name" value="Lysozyme-like_dom_sf"/>
</dbReference>
<keyword evidence="9" id="KW-1185">Reference proteome</keyword>
<dbReference type="Gene3D" id="1.10.530.40">
    <property type="match status" value="1"/>
</dbReference>
<comment type="caution">
    <text evidence="8">The sequence shown here is derived from an EMBL/GenBank/DDBJ whole genome shotgun (WGS) entry which is preliminary data.</text>
</comment>
<evidence type="ECO:0000256" key="7">
    <source>
        <dbReference type="SAM" id="MobiDB-lite"/>
    </source>
</evidence>
<evidence type="ECO:0000313" key="8">
    <source>
        <dbReference type="EMBL" id="KAJ7659396.1"/>
    </source>
</evidence>
<evidence type="ECO:0000256" key="6">
    <source>
        <dbReference type="ARBA" id="ARBA00023295"/>
    </source>
</evidence>
<accession>A0AAD7CRA9</accession>
<keyword evidence="4" id="KW-0378">Hydrolase</keyword>
<evidence type="ECO:0000256" key="5">
    <source>
        <dbReference type="ARBA" id="ARBA00023200"/>
    </source>
</evidence>
<dbReference type="PANTHER" id="PTHR38107:SF3">
    <property type="entry name" value="LYSOZYME RRRD-RELATED"/>
    <property type="match status" value="1"/>
</dbReference>
<keyword evidence="2" id="KW-0929">Antimicrobial</keyword>
<dbReference type="InterPro" id="IPR002196">
    <property type="entry name" value="Glyco_hydro_24"/>
</dbReference>
<gene>
    <name evidence="8" type="ORF">B0H17DRAFT_342540</name>
</gene>
<evidence type="ECO:0000313" key="9">
    <source>
        <dbReference type="Proteomes" id="UP001221757"/>
    </source>
</evidence>
<dbReference type="Proteomes" id="UP001221757">
    <property type="component" value="Unassembled WGS sequence"/>
</dbReference>
<dbReference type="GO" id="GO:0016998">
    <property type="term" value="P:cell wall macromolecule catabolic process"/>
    <property type="evidence" value="ECO:0007669"/>
    <property type="project" value="InterPro"/>
</dbReference>
<reference evidence="8" key="1">
    <citation type="submission" date="2023-03" db="EMBL/GenBank/DDBJ databases">
        <title>Massive genome expansion in bonnet fungi (Mycena s.s.) driven by repeated elements and novel gene families across ecological guilds.</title>
        <authorList>
            <consortium name="Lawrence Berkeley National Laboratory"/>
            <person name="Harder C.B."/>
            <person name="Miyauchi S."/>
            <person name="Viragh M."/>
            <person name="Kuo A."/>
            <person name="Thoen E."/>
            <person name="Andreopoulos B."/>
            <person name="Lu D."/>
            <person name="Skrede I."/>
            <person name="Drula E."/>
            <person name="Henrissat B."/>
            <person name="Morin E."/>
            <person name="Kohler A."/>
            <person name="Barry K."/>
            <person name="LaButti K."/>
            <person name="Morin E."/>
            <person name="Salamov A."/>
            <person name="Lipzen A."/>
            <person name="Mereny Z."/>
            <person name="Hegedus B."/>
            <person name="Baldrian P."/>
            <person name="Stursova M."/>
            <person name="Weitz H."/>
            <person name="Taylor A."/>
            <person name="Grigoriev I.V."/>
            <person name="Nagy L.G."/>
            <person name="Martin F."/>
            <person name="Kauserud H."/>
        </authorList>
    </citation>
    <scope>NUCLEOTIDE SEQUENCE</scope>
    <source>
        <strain evidence="8">CBHHK067</strain>
    </source>
</reference>
<sequence length="491" mass="51861">MRAAGRSTAMPQVYVVLRWPNDQALSMYVLSQASSTPGKTTISGTTATIRTIRGMFLTTRTTLEIPPTTRATSPTTRATSLTTRAMSLTTPPPPTIQRTIRWTLATTRTALTLLTIPRQTAPTQTIRILLMLTSGTVTRRTMEAGMSIPRTGATAPWMGRLATIPQRTAQTTAQTPTRTRQIPLEMTAVSIPLTRMAQMRTERTQTRVSPLLTLRTLRPAQRMGRMMERTPTRAPPLPTLRTLRPVQMAQMRMERMANASTTTTDAPDATPSADGTDADSSSTTTTDASESTSSAADAESSAASTPPASSAAPAATPAATPAASDALTCGAPGANDATISLIKHFEGFVPSPAPDPIGLPTVGFGHKCTSKGCAEVGFAFPLSQDTASQLLQNDLGKFVTCVNSAVSSAVTLTDNQVGALSSFSFNLGCGTLKSSTLLKRLNAGEDPNTVAAQEIPRFNKAGGKVLTGLTNRRAAEVTLFQTPSQVKAHPC</sequence>
<keyword evidence="5" id="KW-1035">Host cytoplasm</keyword>
<feature type="region of interest" description="Disordered" evidence="7">
    <location>
        <begin position="257"/>
        <end position="317"/>
    </location>
</feature>
<keyword evidence="6" id="KW-0326">Glycosidase</keyword>
<protein>
    <submittedName>
        <fullName evidence="8">Lysozyme-like domain-containing protein</fullName>
    </submittedName>
</protein>
<comment type="catalytic activity">
    <reaction evidence="1">
        <text>Hydrolysis of (1-&gt;4)-beta-linkages between N-acetylmuramic acid and N-acetyl-D-glucosamine residues in a peptidoglycan and between N-acetyl-D-glucosamine residues in chitodextrins.</text>
        <dbReference type="EC" id="3.2.1.17"/>
    </reaction>
</comment>
<dbReference type="Pfam" id="PF00959">
    <property type="entry name" value="Phage_lysozyme"/>
    <property type="match status" value="1"/>
</dbReference>
<evidence type="ECO:0000256" key="3">
    <source>
        <dbReference type="ARBA" id="ARBA00022638"/>
    </source>
</evidence>
<dbReference type="GO" id="GO:0009253">
    <property type="term" value="P:peptidoglycan catabolic process"/>
    <property type="evidence" value="ECO:0007669"/>
    <property type="project" value="InterPro"/>
</dbReference>
<evidence type="ECO:0000256" key="2">
    <source>
        <dbReference type="ARBA" id="ARBA00022529"/>
    </source>
</evidence>
<dbReference type="CDD" id="cd00737">
    <property type="entry name" value="lyz_endolysin_autolysin"/>
    <property type="match status" value="1"/>
</dbReference>
<dbReference type="SUPFAM" id="SSF53955">
    <property type="entry name" value="Lysozyme-like"/>
    <property type="match status" value="1"/>
</dbReference>
<keyword evidence="3" id="KW-0081">Bacteriolytic enzyme</keyword>
<dbReference type="InterPro" id="IPR033907">
    <property type="entry name" value="Endolysin_autolysin"/>
</dbReference>
<organism evidence="8 9">
    <name type="scientific">Mycena rosella</name>
    <name type="common">Pink bonnet</name>
    <name type="synonym">Agaricus rosellus</name>
    <dbReference type="NCBI Taxonomy" id="1033263"/>
    <lineage>
        <taxon>Eukaryota</taxon>
        <taxon>Fungi</taxon>
        <taxon>Dikarya</taxon>
        <taxon>Basidiomycota</taxon>
        <taxon>Agaricomycotina</taxon>
        <taxon>Agaricomycetes</taxon>
        <taxon>Agaricomycetidae</taxon>
        <taxon>Agaricales</taxon>
        <taxon>Marasmiineae</taxon>
        <taxon>Mycenaceae</taxon>
        <taxon>Mycena</taxon>
    </lineage>
</organism>
<name>A0AAD7CRA9_MYCRO</name>
<proteinExistence type="inferred from homology"/>
<feature type="compositionally biased region" description="Low complexity" evidence="7">
    <location>
        <begin position="259"/>
        <end position="317"/>
    </location>
</feature>
<dbReference type="InterPro" id="IPR051018">
    <property type="entry name" value="Bacteriophage_GH24"/>
</dbReference>